<dbReference type="EMBL" id="QMIE01000002">
    <property type="protein sequence ID" value="TVM19447.1"/>
    <property type="molecule type" value="Genomic_DNA"/>
</dbReference>
<evidence type="ECO:0000313" key="4">
    <source>
        <dbReference type="Proteomes" id="UP000448292"/>
    </source>
</evidence>
<comment type="caution">
    <text evidence="3">The sequence shown here is derived from an EMBL/GenBank/DDBJ whole genome shotgun (WGS) entry which is preliminary data.</text>
</comment>
<feature type="signal peptide" evidence="2">
    <location>
        <begin position="1"/>
        <end position="27"/>
    </location>
</feature>
<keyword evidence="4" id="KW-1185">Reference proteome</keyword>
<reference evidence="3 4" key="1">
    <citation type="submission" date="2018-06" db="EMBL/GenBank/DDBJ databases">
        <title>Complete genome of Desulfovibrio indonesiensis P37SLT.</title>
        <authorList>
            <person name="Crispim J.S."/>
            <person name="Vidigal P.M.P."/>
            <person name="Silva L.C.F."/>
            <person name="Laguardia C.N."/>
            <person name="Araujo L.C."/>
            <person name="Dias R.S."/>
            <person name="Sousa M.P."/>
            <person name="Paula S.O."/>
            <person name="Silva C."/>
        </authorList>
    </citation>
    <scope>NUCLEOTIDE SEQUENCE [LARGE SCALE GENOMIC DNA]</scope>
    <source>
        <strain evidence="3 4">P37SLT</strain>
    </source>
</reference>
<feature type="compositionally biased region" description="Basic and acidic residues" evidence="1">
    <location>
        <begin position="263"/>
        <end position="273"/>
    </location>
</feature>
<accession>A0A7M3MJ11</accession>
<dbReference type="AlphaFoldDB" id="A0A7M3MJ11"/>
<dbReference type="OrthoDB" id="5456537at2"/>
<dbReference type="Proteomes" id="UP000448292">
    <property type="component" value="Unassembled WGS sequence"/>
</dbReference>
<gene>
    <name evidence="3" type="ORF">DPQ33_03555</name>
</gene>
<keyword evidence="2" id="KW-0732">Signal</keyword>
<feature type="chain" id="PRO_5029601598" evidence="2">
    <location>
        <begin position="28"/>
        <end position="280"/>
    </location>
</feature>
<protein>
    <submittedName>
        <fullName evidence="3">Uncharacterized protein</fullName>
    </submittedName>
</protein>
<evidence type="ECO:0000256" key="2">
    <source>
        <dbReference type="SAM" id="SignalP"/>
    </source>
</evidence>
<evidence type="ECO:0000256" key="1">
    <source>
        <dbReference type="SAM" id="MobiDB-lite"/>
    </source>
</evidence>
<proteinExistence type="predicted"/>
<sequence length="280" mass="30292">MTTRPGLSTLAIAAALLLCVFAGPAGAFSGDAGGGFRYEGFELTADRNLAGFIVNTENRTRRNVRVTITAIGEESGAPLWSTRQNLGTMSPGERKPIDASYGRFTADPGSFTFEFTEEGAVEMQPQDEEPEANADDTNEEGAPSGALQERNACSRIENTLRGKEVSGSGECGTVSFKLFEGSARFSVYYTPSDPITVQLLNEDGKPLDFLFELLTYSTGSKRIDVEEEGVYSLQVLAAGEWSVRIQQQNGDQTGDNGTQRPARRFDMDSKDDGSLSITNY</sequence>
<name>A0A7M3MJ11_9BACT</name>
<feature type="region of interest" description="Disordered" evidence="1">
    <location>
        <begin position="121"/>
        <end position="149"/>
    </location>
</feature>
<evidence type="ECO:0000313" key="3">
    <source>
        <dbReference type="EMBL" id="TVM19447.1"/>
    </source>
</evidence>
<dbReference type="RefSeq" id="WP_144301803.1">
    <property type="nucleotide sequence ID" value="NZ_QMIE01000002.1"/>
</dbReference>
<feature type="region of interest" description="Disordered" evidence="1">
    <location>
        <begin position="246"/>
        <end position="280"/>
    </location>
</feature>
<feature type="compositionally biased region" description="Acidic residues" evidence="1">
    <location>
        <begin position="121"/>
        <end position="139"/>
    </location>
</feature>
<feature type="compositionally biased region" description="Low complexity" evidence="1">
    <location>
        <begin position="246"/>
        <end position="259"/>
    </location>
</feature>
<organism evidence="3 4">
    <name type="scientific">Oceanidesulfovibrio indonesiensis</name>
    <dbReference type="NCBI Taxonomy" id="54767"/>
    <lineage>
        <taxon>Bacteria</taxon>
        <taxon>Pseudomonadati</taxon>
        <taxon>Thermodesulfobacteriota</taxon>
        <taxon>Desulfovibrionia</taxon>
        <taxon>Desulfovibrionales</taxon>
        <taxon>Desulfovibrionaceae</taxon>
        <taxon>Oceanidesulfovibrio</taxon>
    </lineage>
</organism>